<reference evidence="3" key="1">
    <citation type="submission" date="2016-11" db="UniProtKB">
        <authorList>
            <consortium name="WormBaseParasite"/>
        </authorList>
    </citation>
    <scope>IDENTIFICATION</scope>
</reference>
<evidence type="ECO:0000313" key="3">
    <source>
        <dbReference type="WBParaSite" id="L893_g33878.t1"/>
    </source>
</evidence>
<sequence>MASPGLARVPVASWKLDDSSLVYINLSDEVEEKAWRPRCFHNPNRMFFESTTFLILTTTFLLFVFCQLLIV</sequence>
<keyword evidence="2" id="KW-1185">Reference proteome</keyword>
<dbReference type="Proteomes" id="UP000095287">
    <property type="component" value="Unplaced"/>
</dbReference>
<accession>A0A1I8A7U8</accession>
<feature type="transmembrane region" description="Helical" evidence="1">
    <location>
        <begin position="46"/>
        <end position="70"/>
    </location>
</feature>
<evidence type="ECO:0000256" key="1">
    <source>
        <dbReference type="SAM" id="Phobius"/>
    </source>
</evidence>
<name>A0A1I8A7U8_9BILA</name>
<dbReference type="WBParaSite" id="L893_g33878.t1">
    <property type="protein sequence ID" value="L893_g33878.t1"/>
    <property type="gene ID" value="L893_g33878"/>
</dbReference>
<keyword evidence="1" id="KW-1133">Transmembrane helix</keyword>
<proteinExistence type="predicted"/>
<organism evidence="2 3">
    <name type="scientific">Steinernema glaseri</name>
    <dbReference type="NCBI Taxonomy" id="37863"/>
    <lineage>
        <taxon>Eukaryota</taxon>
        <taxon>Metazoa</taxon>
        <taxon>Ecdysozoa</taxon>
        <taxon>Nematoda</taxon>
        <taxon>Chromadorea</taxon>
        <taxon>Rhabditida</taxon>
        <taxon>Tylenchina</taxon>
        <taxon>Panagrolaimomorpha</taxon>
        <taxon>Strongyloidoidea</taxon>
        <taxon>Steinernematidae</taxon>
        <taxon>Steinernema</taxon>
    </lineage>
</organism>
<dbReference type="AlphaFoldDB" id="A0A1I8A7U8"/>
<keyword evidence="1" id="KW-0812">Transmembrane</keyword>
<keyword evidence="1" id="KW-0472">Membrane</keyword>
<evidence type="ECO:0000313" key="2">
    <source>
        <dbReference type="Proteomes" id="UP000095287"/>
    </source>
</evidence>
<protein>
    <submittedName>
        <fullName evidence="3">Neur_chan_LBD domain-containing protein</fullName>
    </submittedName>
</protein>